<dbReference type="Proteomes" id="UP000765509">
    <property type="component" value="Unassembled WGS sequence"/>
</dbReference>
<dbReference type="AlphaFoldDB" id="A0A9Q3I0Q9"/>
<accession>A0A9Q3I0Q9</accession>
<evidence type="ECO:0000313" key="1">
    <source>
        <dbReference type="EMBL" id="MBW0525161.1"/>
    </source>
</evidence>
<protein>
    <submittedName>
        <fullName evidence="1">Uncharacterized protein</fullName>
    </submittedName>
</protein>
<evidence type="ECO:0000313" key="2">
    <source>
        <dbReference type="Proteomes" id="UP000765509"/>
    </source>
</evidence>
<gene>
    <name evidence="1" type="ORF">O181_064876</name>
</gene>
<proteinExistence type="predicted"/>
<keyword evidence="2" id="KW-1185">Reference proteome</keyword>
<comment type="caution">
    <text evidence="1">The sequence shown here is derived from an EMBL/GenBank/DDBJ whole genome shotgun (WGS) entry which is preliminary data.</text>
</comment>
<dbReference type="EMBL" id="AVOT02031598">
    <property type="protein sequence ID" value="MBW0525161.1"/>
    <property type="molecule type" value="Genomic_DNA"/>
</dbReference>
<name>A0A9Q3I0Q9_9BASI</name>
<organism evidence="1 2">
    <name type="scientific">Austropuccinia psidii MF-1</name>
    <dbReference type="NCBI Taxonomy" id="1389203"/>
    <lineage>
        <taxon>Eukaryota</taxon>
        <taxon>Fungi</taxon>
        <taxon>Dikarya</taxon>
        <taxon>Basidiomycota</taxon>
        <taxon>Pucciniomycotina</taxon>
        <taxon>Pucciniomycetes</taxon>
        <taxon>Pucciniales</taxon>
        <taxon>Sphaerophragmiaceae</taxon>
        <taxon>Austropuccinia</taxon>
    </lineage>
</organism>
<reference evidence="1" key="1">
    <citation type="submission" date="2021-03" db="EMBL/GenBank/DDBJ databases">
        <title>Draft genome sequence of rust myrtle Austropuccinia psidii MF-1, a brazilian biotype.</title>
        <authorList>
            <person name="Quecine M.C."/>
            <person name="Pachon D.M.R."/>
            <person name="Bonatelli M.L."/>
            <person name="Correr F.H."/>
            <person name="Franceschini L.M."/>
            <person name="Leite T.F."/>
            <person name="Margarido G.R.A."/>
            <person name="Almeida C.A."/>
            <person name="Ferrarezi J.A."/>
            <person name="Labate C.A."/>
        </authorList>
    </citation>
    <scope>NUCLEOTIDE SEQUENCE</scope>
    <source>
        <strain evidence="1">MF-1</strain>
    </source>
</reference>
<sequence length="110" mass="12974">MENAFKSVIFNSEKDNPLTWFLKQNDRFFALNPHISDSILNMKILRKCGGELEPDITCRCIEPFSTEDYVNAMEDPITRTRIGKSWTRNCMEPKKSQRFPERIRDLEELS</sequence>